<dbReference type="PANTHER" id="PTHR43443:SF1">
    <property type="entry name" value="3-HEXULOSE-6-PHOSPHATE ISOMERASE"/>
    <property type="match status" value="1"/>
</dbReference>
<evidence type="ECO:0000313" key="4">
    <source>
        <dbReference type="Proteomes" id="UP000032289"/>
    </source>
</evidence>
<dbReference type="EMBL" id="JWHT01000014">
    <property type="protein sequence ID" value="KIU25158.1"/>
    <property type="molecule type" value="Genomic_DNA"/>
</dbReference>
<feature type="domain" description="SIS" evidence="2">
    <location>
        <begin position="22"/>
        <end position="174"/>
    </location>
</feature>
<gene>
    <name evidence="3" type="primary">hxlB</name>
    <name evidence="3" type="ORF">ab3b_00676</name>
</gene>
<dbReference type="Pfam" id="PF01380">
    <property type="entry name" value="SIS"/>
    <property type="match status" value="1"/>
</dbReference>
<keyword evidence="3" id="KW-0413">Isomerase</keyword>
<dbReference type="AlphaFoldDB" id="A0A0D1JVB0"/>
<proteinExistence type="inferred from homology"/>
<dbReference type="GO" id="GO:0097367">
    <property type="term" value="F:carbohydrate derivative binding"/>
    <property type="evidence" value="ECO:0007669"/>
    <property type="project" value="InterPro"/>
</dbReference>
<evidence type="ECO:0000313" key="3">
    <source>
        <dbReference type="EMBL" id="KIU25158.1"/>
    </source>
</evidence>
<dbReference type="GO" id="GO:0043800">
    <property type="term" value="F:6-phospho-3-hexuloisomerase activity"/>
    <property type="evidence" value="ECO:0007669"/>
    <property type="project" value="UniProtKB-EC"/>
</dbReference>
<dbReference type="GO" id="GO:1901135">
    <property type="term" value="P:carbohydrate derivative metabolic process"/>
    <property type="evidence" value="ECO:0007669"/>
    <property type="project" value="InterPro"/>
</dbReference>
<dbReference type="PROSITE" id="PS51464">
    <property type="entry name" value="SIS"/>
    <property type="match status" value="1"/>
</dbReference>
<evidence type="ECO:0000259" key="2">
    <source>
        <dbReference type="PROSITE" id="PS51464"/>
    </source>
</evidence>
<comment type="similarity">
    <text evidence="1">Belongs to the SIS family. PHI subfamily.</text>
</comment>
<dbReference type="Gene3D" id="3.40.50.10490">
    <property type="entry name" value="Glucose-6-phosphate isomerase like protein, domain 1"/>
    <property type="match status" value="1"/>
</dbReference>
<accession>A0A0D1JVB0</accession>
<dbReference type="RefSeq" id="WP_043940855.1">
    <property type="nucleotide sequence ID" value="NZ_JWHT01000014.1"/>
</dbReference>
<organism evidence="3 4">
    <name type="scientific">Weissella cibaria</name>
    <dbReference type="NCBI Taxonomy" id="137591"/>
    <lineage>
        <taxon>Bacteria</taxon>
        <taxon>Bacillati</taxon>
        <taxon>Bacillota</taxon>
        <taxon>Bacilli</taxon>
        <taxon>Lactobacillales</taxon>
        <taxon>Lactobacillaceae</taxon>
        <taxon>Weissella</taxon>
    </lineage>
</organism>
<dbReference type="InterPro" id="IPR017552">
    <property type="entry name" value="PHI/rmpB"/>
</dbReference>
<name>A0A0D1JVB0_9LACO</name>
<dbReference type="CDD" id="cd05005">
    <property type="entry name" value="SIS_PHI"/>
    <property type="match status" value="1"/>
</dbReference>
<dbReference type="PANTHER" id="PTHR43443">
    <property type="entry name" value="3-HEXULOSE-6-PHOSPHATE ISOMERASE"/>
    <property type="match status" value="1"/>
</dbReference>
<dbReference type="InterPro" id="IPR046348">
    <property type="entry name" value="SIS_dom_sf"/>
</dbReference>
<evidence type="ECO:0000256" key="1">
    <source>
        <dbReference type="ARBA" id="ARBA00009235"/>
    </source>
</evidence>
<dbReference type="SUPFAM" id="SSF53697">
    <property type="entry name" value="SIS domain"/>
    <property type="match status" value="1"/>
</dbReference>
<dbReference type="Proteomes" id="UP000032289">
    <property type="component" value="Unassembled WGS sequence"/>
</dbReference>
<dbReference type="InterPro" id="IPR001347">
    <property type="entry name" value="SIS_dom"/>
</dbReference>
<sequence>MNWQTVLTELAQNVDDVNDEALLGLVNQSERVFLAGAGRSGLALKSFAMRLTQLGKQAFVVGETTTPAITASDLLVIASSSGETTQLVQFAATASDVGATIWLWSTGTDSTIARQSQFVTLLAGKSKFADADTATKQPMGSLFEQSVWLFGDIFTMDYMQRYQITESFMKARHSNLE</sequence>
<dbReference type="PATRIC" id="fig|137591.24.peg.654"/>
<reference evidence="3 4" key="1">
    <citation type="journal article" date="2015" name="Microbiology (Mosc.)">
        <title>Genomics of the Weissella cibaria species with an examination of its metabolic traits.</title>
        <authorList>
            <person name="Lynch K.M."/>
            <person name="Lucid A."/>
            <person name="Arendt E.K."/>
            <person name="Sleator R.D."/>
            <person name="Lucey B."/>
            <person name="Coffey A."/>
        </authorList>
    </citation>
    <scope>NUCLEOTIDE SEQUENCE [LARGE SCALE GENOMIC DNA]</scope>
    <source>
        <strain evidence="3 4">AB3b</strain>
    </source>
</reference>
<comment type="caution">
    <text evidence="3">The sequence shown here is derived from an EMBL/GenBank/DDBJ whole genome shotgun (WGS) entry which is preliminary data.</text>
</comment>
<dbReference type="NCBIfam" id="TIGR03127">
    <property type="entry name" value="RuMP_HxlB"/>
    <property type="match status" value="1"/>
</dbReference>
<dbReference type="EC" id="5.3.1.27" evidence="3"/>
<protein>
    <submittedName>
        <fullName evidence="3">HxlB protein</fullName>
        <ecNumber evidence="3">5.3.1.27</ecNumber>
    </submittedName>
</protein>